<dbReference type="RefSeq" id="WP_217945799.1">
    <property type="nucleotide sequence ID" value="NZ_JAHTGR010000022.1"/>
</dbReference>
<evidence type="ECO:0000313" key="4">
    <source>
        <dbReference type="Proteomes" id="UP001162889"/>
    </source>
</evidence>
<dbReference type="AlphaFoldDB" id="A0AA41L1J1"/>
<sequence length="185" mass="20782">MHTFSFQYTSSTDDTDYGMPEGGYAITLHGDTGKPTRFELESVMGNTPRAFLRLAANAAPQELKFEIKDERDQLDHLRSKHYVLHVVRNDGRPMQQHEVQLALLLYTMERTTEPVFSLPGSTLRTLLLAERSLSEALVAAMENATPWQRDVHILDEGVAAGLVELGLVTPTDEADHYALMDIEVR</sequence>
<dbReference type="EMBL" id="JALJZU010000017">
    <property type="protein sequence ID" value="MCP2012355.1"/>
    <property type="molecule type" value="Genomic_DNA"/>
</dbReference>
<gene>
    <name evidence="1" type="ORF">KVP70_28655</name>
    <name evidence="2" type="ORF">L1274_006116</name>
</gene>
<keyword evidence="4" id="KW-1185">Reference proteome</keyword>
<proteinExistence type="predicted"/>
<reference evidence="2" key="2">
    <citation type="submission" date="2022-03" db="EMBL/GenBank/DDBJ databases">
        <title>Genome Encyclopedia of Bacteria and Archaea VI: Functional Genomics of Type Strains.</title>
        <authorList>
            <person name="Whitman W."/>
        </authorList>
    </citation>
    <scope>NUCLEOTIDE SEQUENCE</scope>
    <source>
        <strain evidence="2">HSC-15S17</strain>
    </source>
</reference>
<dbReference type="Proteomes" id="UP001155901">
    <property type="component" value="Unassembled WGS sequence"/>
</dbReference>
<accession>A0AA41L1J1</accession>
<evidence type="ECO:0000313" key="1">
    <source>
        <dbReference type="EMBL" id="MBV6324896.1"/>
    </source>
</evidence>
<organism evidence="1 3">
    <name type="scientific">Duganella violaceipulchra</name>
    <dbReference type="NCBI Taxonomy" id="2849652"/>
    <lineage>
        <taxon>Bacteria</taxon>
        <taxon>Pseudomonadati</taxon>
        <taxon>Pseudomonadota</taxon>
        <taxon>Betaproteobacteria</taxon>
        <taxon>Burkholderiales</taxon>
        <taxon>Oxalobacteraceae</taxon>
        <taxon>Telluria group</taxon>
        <taxon>Duganella</taxon>
    </lineage>
</organism>
<reference evidence="1" key="1">
    <citation type="submission" date="2021-07" db="EMBL/GenBank/DDBJ databases">
        <title>Characterization of violacein-producing bacteria and related species.</title>
        <authorList>
            <person name="Wilson H.S."/>
            <person name="De Leon M.E."/>
        </authorList>
    </citation>
    <scope>NUCLEOTIDE SEQUENCE</scope>
    <source>
        <strain evidence="1">HSC-15S17</strain>
    </source>
</reference>
<evidence type="ECO:0000313" key="3">
    <source>
        <dbReference type="Proteomes" id="UP001155901"/>
    </source>
</evidence>
<dbReference type="Proteomes" id="UP001162889">
    <property type="component" value="Unassembled WGS sequence"/>
</dbReference>
<comment type="caution">
    <text evidence="1">The sequence shown here is derived from an EMBL/GenBank/DDBJ whole genome shotgun (WGS) entry which is preliminary data.</text>
</comment>
<dbReference type="EMBL" id="JAHTGR010000022">
    <property type="protein sequence ID" value="MBV6324896.1"/>
    <property type="molecule type" value="Genomic_DNA"/>
</dbReference>
<name>A0AA41L1J1_9BURK</name>
<evidence type="ECO:0000313" key="2">
    <source>
        <dbReference type="EMBL" id="MCP2012355.1"/>
    </source>
</evidence>
<protein>
    <submittedName>
        <fullName evidence="1">Uncharacterized protein</fullName>
    </submittedName>
</protein>